<sequence>MQQQAQRVPVYILLTGEGGEEKTIENGGTELLRPKLV</sequence>
<dbReference type="AlphaFoldDB" id="A0A0E9PX67"/>
<evidence type="ECO:0000313" key="1">
    <source>
        <dbReference type="EMBL" id="JAH09089.1"/>
    </source>
</evidence>
<reference evidence="1" key="2">
    <citation type="journal article" date="2015" name="Fish Shellfish Immunol.">
        <title>Early steps in the European eel (Anguilla anguilla)-Vibrio vulnificus interaction in the gills: Role of the RtxA13 toxin.</title>
        <authorList>
            <person name="Callol A."/>
            <person name="Pajuelo D."/>
            <person name="Ebbesson L."/>
            <person name="Teles M."/>
            <person name="MacKenzie S."/>
            <person name="Amaro C."/>
        </authorList>
    </citation>
    <scope>NUCLEOTIDE SEQUENCE</scope>
</reference>
<dbReference type="EMBL" id="GBXM01099488">
    <property type="protein sequence ID" value="JAH09089.1"/>
    <property type="molecule type" value="Transcribed_RNA"/>
</dbReference>
<protein>
    <submittedName>
        <fullName evidence="1">Uncharacterized protein</fullName>
    </submittedName>
</protein>
<reference evidence="1" key="1">
    <citation type="submission" date="2014-11" db="EMBL/GenBank/DDBJ databases">
        <authorList>
            <person name="Amaro Gonzalez C."/>
        </authorList>
    </citation>
    <scope>NUCLEOTIDE SEQUENCE</scope>
</reference>
<name>A0A0E9PX67_ANGAN</name>
<proteinExistence type="predicted"/>
<accession>A0A0E9PX67</accession>
<organism evidence="1">
    <name type="scientific">Anguilla anguilla</name>
    <name type="common">European freshwater eel</name>
    <name type="synonym">Muraena anguilla</name>
    <dbReference type="NCBI Taxonomy" id="7936"/>
    <lineage>
        <taxon>Eukaryota</taxon>
        <taxon>Metazoa</taxon>
        <taxon>Chordata</taxon>
        <taxon>Craniata</taxon>
        <taxon>Vertebrata</taxon>
        <taxon>Euteleostomi</taxon>
        <taxon>Actinopterygii</taxon>
        <taxon>Neopterygii</taxon>
        <taxon>Teleostei</taxon>
        <taxon>Anguilliformes</taxon>
        <taxon>Anguillidae</taxon>
        <taxon>Anguilla</taxon>
    </lineage>
</organism>